<dbReference type="PANTHER" id="PTHR44591">
    <property type="entry name" value="STRESS RESPONSE REGULATOR PROTEIN 1"/>
    <property type="match status" value="1"/>
</dbReference>
<gene>
    <name evidence="4" type="ORF">SHI21_18670</name>
</gene>
<accession>A0ABU5VYY3</accession>
<evidence type="ECO:0000259" key="3">
    <source>
        <dbReference type="PROSITE" id="PS50110"/>
    </source>
</evidence>
<proteinExistence type="predicted"/>
<feature type="modified residue" description="4-aspartylphosphate" evidence="2">
    <location>
        <position position="189"/>
    </location>
</feature>
<protein>
    <submittedName>
        <fullName evidence="4">Response regulator</fullName>
    </submittedName>
</protein>
<reference evidence="4 5" key="1">
    <citation type="submission" date="2023-11" db="EMBL/GenBank/DDBJ databases">
        <title>A Novel Polar Bacteriovorax (B. antarcticus) Isolated from the Biocrust in Antarctica.</title>
        <authorList>
            <person name="Mun W."/>
            <person name="Choi S.Y."/>
            <person name="Mitchell R.J."/>
        </authorList>
    </citation>
    <scope>NUCLEOTIDE SEQUENCE [LARGE SCALE GENOMIC DNA]</scope>
    <source>
        <strain evidence="4 5">PP10</strain>
    </source>
</reference>
<evidence type="ECO:0000313" key="5">
    <source>
        <dbReference type="Proteomes" id="UP001302274"/>
    </source>
</evidence>
<keyword evidence="1 2" id="KW-0597">Phosphoprotein</keyword>
<dbReference type="InterPro" id="IPR050595">
    <property type="entry name" value="Bact_response_regulator"/>
</dbReference>
<feature type="domain" description="Response regulatory" evidence="3">
    <location>
        <begin position="139"/>
        <end position="259"/>
    </location>
</feature>
<dbReference type="EMBL" id="JAYGJQ010000003">
    <property type="protein sequence ID" value="MEA9358266.1"/>
    <property type="molecule type" value="Genomic_DNA"/>
</dbReference>
<evidence type="ECO:0000313" key="4">
    <source>
        <dbReference type="EMBL" id="MEA9358266.1"/>
    </source>
</evidence>
<dbReference type="InterPro" id="IPR011006">
    <property type="entry name" value="CheY-like_superfamily"/>
</dbReference>
<dbReference type="Proteomes" id="UP001302274">
    <property type="component" value="Unassembled WGS sequence"/>
</dbReference>
<dbReference type="Pfam" id="PF00072">
    <property type="entry name" value="Response_reg"/>
    <property type="match status" value="1"/>
</dbReference>
<name>A0ABU5VYY3_9BACT</name>
<dbReference type="SMART" id="SM00448">
    <property type="entry name" value="REC"/>
    <property type="match status" value="1"/>
</dbReference>
<dbReference type="PANTHER" id="PTHR44591:SF3">
    <property type="entry name" value="RESPONSE REGULATORY DOMAIN-CONTAINING PROTEIN"/>
    <property type="match status" value="1"/>
</dbReference>
<comment type="caution">
    <text evidence="4">The sequence shown here is derived from an EMBL/GenBank/DDBJ whole genome shotgun (WGS) entry which is preliminary data.</text>
</comment>
<dbReference type="PROSITE" id="PS50110">
    <property type="entry name" value="RESPONSE_REGULATORY"/>
    <property type="match status" value="1"/>
</dbReference>
<evidence type="ECO:0000256" key="2">
    <source>
        <dbReference type="PROSITE-ProRule" id="PRU00169"/>
    </source>
</evidence>
<dbReference type="SUPFAM" id="SSF52172">
    <property type="entry name" value="CheY-like"/>
    <property type="match status" value="1"/>
</dbReference>
<organism evidence="4 5">
    <name type="scientific">Bacteriovorax antarcticus</name>
    <dbReference type="NCBI Taxonomy" id="3088717"/>
    <lineage>
        <taxon>Bacteria</taxon>
        <taxon>Pseudomonadati</taxon>
        <taxon>Bdellovibrionota</taxon>
        <taxon>Bacteriovoracia</taxon>
        <taxon>Bacteriovoracales</taxon>
        <taxon>Bacteriovoracaceae</taxon>
        <taxon>Bacteriovorax</taxon>
    </lineage>
</organism>
<evidence type="ECO:0000256" key="1">
    <source>
        <dbReference type="ARBA" id="ARBA00022553"/>
    </source>
</evidence>
<keyword evidence="5" id="KW-1185">Reference proteome</keyword>
<dbReference type="RefSeq" id="WP_323578594.1">
    <property type="nucleotide sequence ID" value="NZ_JAYGJQ010000003.1"/>
</dbReference>
<sequence length="266" mass="30559">MLFSEQINIALCFNSETEAITLSEQLKEIAPNIHFIIAPTFSDFLLKITNADKIDCFIVEERYKDCAAIDLVDQIKRNPKYKKSVISIFSTNLKKVDNKFYELNSDYIFDLSFELNNVILNLRKLIVKNLMPVIPKDFNVLVLDNSPEILEVISLHLQELGHEKIELCTDILAAKKFLLSKDYDLLLLDWNLDDGTCFDVIDFIKNNPVSSRTKAAVTVVITGRDDVEDIMTLLKYGINDHIIKPFGFQEFEDKIGYAVEKNVKRI</sequence>
<dbReference type="Gene3D" id="3.40.50.2300">
    <property type="match status" value="1"/>
</dbReference>
<dbReference type="InterPro" id="IPR001789">
    <property type="entry name" value="Sig_transdc_resp-reg_receiver"/>
</dbReference>